<proteinExistence type="predicted"/>
<name>A0ABR0GIL5_9PEZI</name>
<evidence type="ECO:0000313" key="1">
    <source>
        <dbReference type="EMBL" id="KAK4655477.1"/>
    </source>
</evidence>
<dbReference type="GeneID" id="87908471"/>
<dbReference type="Proteomes" id="UP001323405">
    <property type="component" value="Unassembled WGS sequence"/>
</dbReference>
<dbReference type="RefSeq" id="XP_062744452.1">
    <property type="nucleotide sequence ID" value="XM_062888564.1"/>
</dbReference>
<reference evidence="1 2" key="1">
    <citation type="journal article" date="2023" name="bioRxiv">
        <title>High-quality genome assemblies of four members of thePodospora anserinaspecies complex.</title>
        <authorList>
            <person name="Ament-Velasquez S.L."/>
            <person name="Vogan A.A."/>
            <person name="Wallerman O."/>
            <person name="Hartmann F."/>
            <person name="Gautier V."/>
            <person name="Silar P."/>
            <person name="Giraud T."/>
            <person name="Johannesson H."/>
        </authorList>
    </citation>
    <scope>NUCLEOTIDE SEQUENCE [LARGE SCALE GENOMIC DNA]</scope>
    <source>
        <strain evidence="1 2">CBS 415.72m</strain>
    </source>
</reference>
<accession>A0ABR0GIL5</accession>
<keyword evidence="2" id="KW-1185">Reference proteome</keyword>
<dbReference type="EMBL" id="JAFFHA010000005">
    <property type="protein sequence ID" value="KAK4655477.1"/>
    <property type="molecule type" value="Genomic_DNA"/>
</dbReference>
<gene>
    <name evidence="1" type="ORF">QC762_302760</name>
</gene>
<organism evidence="1 2">
    <name type="scientific">Podospora pseudocomata</name>
    <dbReference type="NCBI Taxonomy" id="2093779"/>
    <lineage>
        <taxon>Eukaryota</taxon>
        <taxon>Fungi</taxon>
        <taxon>Dikarya</taxon>
        <taxon>Ascomycota</taxon>
        <taxon>Pezizomycotina</taxon>
        <taxon>Sordariomycetes</taxon>
        <taxon>Sordariomycetidae</taxon>
        <taxon>Sordariales</taxon>
        <taxon>Podosporaceae</taxon>
        <taxon>Podospora</taxon>
    </lineage>
</organism>
<sequence length="87" mass="10008">MREEAMKTTKTKISRRAVFRVSKRVLRHRCLFKVRPRRTKKIQARSKKAANRVTGALVVCGEMNIREDEVWGVVSGVEELNLVQGGR</sequence>
<comment type="caution">
    <text evidence="1">The sequence shown here is derived from an EMBL/GenBank/DDBJ whole genome shotgun (WGS) entry which is preliminary data.</text>
</comment>
<protein>
    <submittedName>
        <fullName evidence="1">Uncharacterized protein</fullName>
    </submittedName>
</protein>
<evidence type="ECO:0000313" key="2">
    <source>
        <dbReference type="Proteomes" id="UP001323405"/>
    </source>
</evidence>